<evidence type="ECO:0000313" key="3">
    <source>
        <dbReference type="Proteomes" id="UP000298652"/>
    </source>
</evidence>
<keyword evidence="1" id="KW-0812">Transmembrane</keyword>
<dbReference type="Proteomes" id="UP000298652">
    <property type="component" value="Chromosome 2"/>
</dbReference>
<gene>
    <name evidence="2" type="ORF">SEVIR_2G419450v2</name>
</gene>
<dbReference type="Gramene" id="TKW36115">
    <property type="protein sequence ID" value="TKW36115"/>
    <property type="gene ID" value="SEVIR_2G419450v2"/>
</dbReference>
<keyword evidence="3" id="KW-1185">Reference proteome</keyword>
<name>A0A4U6W374_SETVI</name>
<reference evidence="2" key="1">
    <citation type="submission" date="2019-03" db="EMBL/GenBank/DDBJ databases">
        <title>WGS assembly of Setaria viridis.</title>
        <authorList>
            <person name="Huang P."/>
            <person name="Jenkins J."/>
            <person name="Grimwood J."/>
            <person name="Barry K."/>
            <person name="Healey A."/>
            <person name="Mamidi S."/>
            <person name="Sreedasyam A."/>
            <person name="Shu S."/>
            <person name="Feldman M."/>
            <person name="Wu J."/>
            <person name="Yu Y."/>
            <person name="Chen C."/>
            <person name="Johnson J."/>
            <person name="Rokhsar D."/>
            <person name="Baxter I."/>
            <person name="Schmutz J."/>
            <person name="Brutnell T."/>
            <person name="Kellogg E."/>
        </authorList>
    </citation>
    <scope>NUCLEOTIDE SEQUENCE [LARGE SCALE GENOMIC DNA]</scope>
</reference>
<evidence type="ECO:0000256" key="1">
    <source>
        <dbReference type="SAM" id="Phobius"/>
    </source>
</evidence>
<keyword evidence="1" id="KW-1133">Transmembrane helix</keyword>
<keyword evidence="1" id="KW-0472">Membrane</keyword>
<protein>
    <submittedName>
        <fullName evidence="2">Uncharacterized protein</fullName>
    </submittedName>
</protein>
<sequence>MCRWCARGARGSAGELGEPTNRLVFDSSTSSYLPVVPMMSLESSALQPNDMAAGGWKIAWSLQGGSISGCLVRLICHLLMCTGWCLLIPLADSGW</sequence>
<proteinExistence type="predicted"/>
<dbReference type="AlphaFoldDB" id="A0A4U6W374"/>
<evidence type="ECO:0000313" key="2">
    <source>
        <dbReference type="EMBL" id="TKW36115.1"/>
    </source>
</evidence>
<feature type="transmembrane region" description="Helical" evidence="1">
    <location>
        <begin position="70"/>
        <end position="91"/>
    </location>
</feature>
<accession>A0A4U6W374</accession>
<dbReference type="EMBL" id="CM016553">
    <property type="protein sequence ID" value="TKW36115.1"/>
    <property type="molecule type" value="Genomic_DNA"/>
</dbReference>
<organism evidence="2 3">
    <name type="scientific">Setaria viridis</name>
    <name type="common">Green bristlegrass</name>
    <name type="synonym">Setaria italica subsp. viridis</name>
    <dbReference type="NCBI Taxonomy" id="4556"/>
    <lineage>
        <taxon>Eukaryota</taxon>
        <taxon>Viridiplantae</taxon>
        <taxon>Streptophyta</taxon>
        <taxon>Embryophyta</taxon>
        <taxon>Tracheophyta</taxon>
        <taxon>Spermatophyta</taxon>
        <taxon>Magnoliopsida</taxon>
        <taxon>Liliopsida</taxon>
        <taxon>Poales</taxon>
        <taxon>Poaceae</taxon>
        <taxon>PACMAD clade</taxon>
        <taxon>Panicoideae</taxon>
        <taxon>Panicodae</taxon>
        <taxon>Paniceae</taxon>
        <taxon>Cenchrinae</taxon>
        <taxon>Setaria</taxon>
    </lineage>
</organism>